<reference evidence="2 3" key="1">
    <citation type="submission" date="2020-07" db="EMBL/GenBank/DDBJ databases">
        <title>Genomic Encyclopedia of Type Strains, Phase IV (KMG-IV): sequencing the most valuable type-strain genomes for metagenomic binning, comparative biology and taxonomic classification.</title>
        <authorList>
            <person name="Goeker M."/>
        </authorList>
    </citation>
    <scope>NUCLEOTIDE SEQUENCE [LARGE SCALE GENOMIC DNA]</scope>
    <source>
        <strain evidence="2 3">DSM 17721</strain>
    </source>
</reference>
<dbReference type="InterPro" id="IPR009003">
    <property type="entry name" value="Peptidase_S1_PA"/>
</dbReference>
<dbReference type="Pfam" id="PF13365">
    <property type="entry name" value="Trypsin_2"/>
    <property type="match status" value="1"/>
</dbReference>
<dbReference type="EMBL" id="JACDUS010000010">
    <property type="protein sequence ID" value="MBA2882474.1"/>
    <property type="molecule type" value="Genomic_DNA"/>
</dbReference>
<evidence type="ECO:0000313" key="2">
    <source>
        <dbReference type="EMBL" id="MBA2882474.1"/>
    </source>
</evidence>
<dbReference type="SUPFAM" id="SSF50494">
    <property type="entry name" value="Trypsin-like serine proteases"/>
    <property type="match status" value="1"/>
</dbReference>
<accession>A0A7W0CB81</accession>
<comment type="caution">
    <text evidence="2">The sequence shown here is derived from an EMBL/GenBank/DDBJ whole genome shotgun (WGS) entry which is preliminary data.</text>
</comment>
<name>A0A7W0CB81_9BACT</name>
<keyword evidence="1" id="KW-0732">Signal</keyword>
<evidence type="ECO:0008006" key="4">
    <source>
        <dbReference type="Google" id="ProtNLM"/>
    </source>
</evidence>
<dbReference type="Proteomes" id="UP000525298">
    <property type="component" value="Unassembled WGS sequence"/>
</dbReference>
<sequence>MRKIALLISFFVFFLSPAGAKDYPQVFQIVADDCSQGPRRVQTGFLAEGYDGILTALHGVVDCNIFHARPTVGDPVSGLEIVKVDVERDVALLGSDSFDVSDYSVLPVGPIPEQGDKLRVVGYPQALLDQHRIDLTLESNRKYLENLLPSNDQSLIQDLLIRASPAIGISILSLTGDIQPGHSGAPILDLKDRVIGIGNGGLKGGTVGIGWGIPIDSLDLVEKNDRQTRISTLRKQSLTLLFDITSAVELSFSAKPEMVKPGSEVILELSKKIKSGLVFLGDRGPLPKRTLDGGEKIIITVPGDMKSGFYHIEIRQGGMQILSENKVKVENWIDSFNFYIRPQNAKTGSDVTLHLNYPAPSRYFQIFIKGNYGRVDRKLYRKETLGGGRQIIVTIPDDIMDSKYYIELKSGRRSFTAPVYVDKPRSHRAPPAN</sequence>
<evidence type="ECO:0000256" key="1">
    <source>
        <dbReference type="SAM" id="SignalP"/>
    </source>
</evidence>
<evidence type="ECO:0000313" key="3">
    <source>
        <dbReference type="Proteomes" id="UP000525298"/>
    </source>
</evidence>
<dbReference type="AlphaFoldDB" id="A0A7W0CB81"/>
<dbReference type="Gene3D" id="2.40.10.120">
    <property type="match status" value="1"/>
</dbReference>
<feature type="signal peptide" evidence="1">
    <location>
        <begin position="1"/>
        <end position="20"/>
    </location>
</feature>
<feature type="chain" id="PRO_5031105378" description="Serine protease" evidence="1">
    <location>
        <begin position="21"/>
        <end position="433"/>
    </location>
</feature>
<dbReference type="RefSeq" id="WP_181552113.1">
    <property type="nucleotide sequence ID" value="NZ_JACDUS010000010.1"/>
</dbReference>
<protein>
    <recommendedName>
        <fullName evidence="4">Serine protease</fullName>
    </recommendedName>
</protein>
<organism evidence="2 3">
    <name type="scientific">Desulfosalsimonas propionicica</name>
    <dbReference type="NCBI Taxonomy" id="332175"/>
    <lineage>
        <taxon>Bacteria</taxon>
        <taxon>Pseudomonadati</taxon>
        <taxon>Thermodesulfobacteriota</taxon>
        <taxon>Desulfobacteria</taxon>
        <taxon>Desulfobacterales</taxon>
        <taxon>Desulfosalsimonadaceae</taxon>
        <taxon>Desulfosalsimonas</taxon>
    </lineage>
</organism>
<gene>
    <name evidence="2" type="ORF">HNR65_002826</name>
</gene>
<proteinExistence type="predicted"/>
<keyword evidence="3" id="KW-1185">Reference proteome</keyword>